<dbReference type="AlphaFoldDB" id="A0A0L0SI83"/>
<accession>A0A0L0SI83</accession>
<evidence type="ECO:0000313" key="2">
    <source>
        <dbReference type="EMBL" id="KNE62159.1"/>
    </source>
</evidence>
<reference evidence="3" key="2">
    <citation type="submission" date="2009-11" db="EMBL/GenBank/DDBJ databases">
        <title>The Genome Sequence of Allomyces macrogynus strain ATCC 38327.</title>
        <authorList>
            <consortium name="The Broad Institute Genome Sequencing Platform"/>
            <person name="Russ C."/>
            <person name="Cuomo C."/>
            <person name="Shea T."/>
            <person name="Young S.K."/>
            <person name="Zeng Q."/>
            <person name="Koehrsen M."/>
            <person name="Haas B."/>
            <person name="Borodovsky M."/>
            <person name="Guigo R."/>
            <person name="Alvarado L."/>
            <person name="Berlin A."/>
            <person name="Borenstein D."/>
            <person name="Chen Z."/>
            <person name="Engels R."/>
            <person name="Freedman E."/>
            <person name="Gellesch M."/>
            <person name="Goldberg J."/>
            <person name="Griggs A."/>
            <person name="Gujja S."/>
            <person name="Heiman D."/>
            <person name="Hepburn T."/>
            <person name="Howarth C."/>
            <person name="Jen D."/>
            <person name="Larson L."/>
            <person name="Lewis B."/>
            <person name="Mehta T."/>
            <person name="Park D."/>
            <person name="Pearson M."/>
            <person name="Roberts A."/>
            <person name="Saif S."/>
            <person name="Shenoy N."/>
            <person name="Sisk P."/>
            <person name="Stolte C."/>
            <person name="Sykes S."/>
            <person name="Walk T."/>
            <person name="White J."/>
            <person name="Yandava C."/>
            <person name="Burger G."/>
            <person name="Gray M.W."/>
            <person name="Holland P.W.H."/>
            <person name="King N."/>
            <person name="Lang F.B.F."/>
            <person name="Roger A.J."/>
            <person name="Ruiz-Trillo I."/>
            <person name="Lander E."/>
            <person name="Nusbaum C."/>
        </authorList>
    </citation>
    <scope>NUCLEOTIDE SEQUENCE [LARGE SCALE GENOMIC DNA]</scope>
    <source>
        <strain evidence="3">ATCC 38327</strain>
    </source>
</reference>
<dbReference type="EMBL" id="GG745339">
    <property type="protein sequence ID" value="KNE62159.1"/>
    <property type="molecule type" value="Genomic_DNA"/>
</dbReference>
<evidence type="ECO:0000256" key="1">
    <source>
        <dbReference type="SAM" id="MobiDB-lite"/>
    </source>
</evidence>
<evidence type="ECO:0000313" key="3">
    <source>
        <dbReference type="Proteomes" id="UP000054350"/>
    </source>
</evidence>
<proteinExistence type="predicted"/>
<feature type="compositionally biased region" description="Polar residues" evidence="1">
    <location>
        <begin position="1"/>
        <end position="10"/>
    </location>
</feature>
<protein>
    <submittedName>
        <fullName evidence="2">Uncharacterized protein</fullName>
    </submittedName>
</protein>
<sequence length="503" mass="54900">MTSTTSTSIAVTGLRSRKRPRSPILAAPTTKDAKDAVDEHPRRKQRTAAPTRASTSRPPVSLELDFDEPDAHDPFNTAVPAPRAKRNEHPDAGKTPAKYQPGARIAARRRVPLAPRAAQPSTRSVSRKRNAVAVAEKQEEQPDWPPSPAKTSPPAVAKRANSVVSVASSRDGAQENVAPPCLETLPTPVLRRVARYLRRRATLSALARCSHTLFDQIGPCLWADPWDVHQPGAWERMVADERLALMLTEPGTHPVGADYAQWVCTPTSAHPGEWLRRAGRDAGTPPPAPLTLITSLDLVLDRHRARNWLEDAPTIKALVVNAAMEKYRRRFPKPFMELVAAQFAHLERLHIDAAQPFFKPLADLVETDGATWHHAIKDVRFTCHLTAPAETEFLATFLRSCPDLQSLSLTVQNAATAATLAPLATVAPQLTQLRRCHLIPPDDSVSQSGSLARFLVDFFTALPKLAGGTSNCTRAPGTRGSRYFTSFTLCPSNPNATPCAFTA</sequence>
<feature type="compositionally biased region" description="Basic and acidic residues" evidence="1">
    <location>
        <begin position="31"/>
        <end position="41"/>
    </location>
</feature>
<organism evidence="2 3">
    <name type="scientific">Allomyces macrogynus (strain ATCC 38327)</name>
    <name type="common">Allomyces javanicus var. macrogynus</name>
    <dbReference type="NCBI Taxonomy" id="578462"/>
    <lineage>
        <taxon>Eukaryota</taxon>
        <taxon>Fungi</taxon>
        <taxon>Fungi incertae sedis</taxon>
        <taxon>Blastocladiomycota</taxon>
        <taxon>Blastocladiomycetes</taxon>
        <taxon>Blastocladiales</taxon>
        <taxon>Blastocladiaceae</taxon>
        <taxon>Allomyces</taxon>
    </lineage>
</organism>
<name>A0A0L0SI83_ALLM3</name>
<keyword evidence="3" id="KW-1185">Reference proteome</keyword>
<reference evidence="2 3" key="1">
    <citation type="submission" date="2009-11" db="EMBL/GenBank/DDBJ databases">
        <title>Annotation of Allomyces macrogynus ATCC 38327.</title>
        <authorList>
            <consortium name="The Broad Institute Genome Sequencing Platform"/>
            <person name="Russ C."/>
            <person name="Cuomo C."/>
            <person name="Burger G."/>
            <person name="Gray M.W."/>
            <person name="Holland P.W.H."/>
            <person name="King N."/>
            <person name="Lang F.B.F."/>
            <person name="Roger A.J."/>
            <person name="Ruiz-Trillo I."/>
            <person name="Young S.K."/>
            <person name="Zeng Q."/>
            <person name="Gargeya S."/>
            <person name="Fitzgerald M."/>
            <person name="Haas B."/>
            <person name="Abouelleil A."/>
            <person name="Alvarado L."/>
            <person name="Arachchi H.M."/>
            <person name="Berlin A."/>
            <person name="Chapman S.B."/>
            <person name="Gearin G."/>
            <person name="Goldberg J."/>
            <person name="Griggs A."/>
            <person name="Gujja S."/>
            <person name="Hansen M."/>
            <person name="Heiman D."/>
            <person name="Howarth C."/>
            <person name="Larimer J."/>
            <person name="Lui A."/>
            <person name="MacDonald P.J.P."/>
            <person name="McCowen C."/>
            <person name="Montmayeur A."/>
            <person name="Murphy C."/>
            <person name="Neiman D."/>
            <person name="Pearson M."/>
            <person name="Priest M."/>
            <person name="Roberts A."/>
            <person name="Saif S."/>
            <person name="Shea T."/>
            <person name="Sisk P."/>
            <person name="Stolte C."/>
            <person name="Sykes S."/>
            <person name="Wortman J."/>
            <person name="Nusbaum C."/>
            <person name="Birren B."/>
        </authorList>
    </citation>
    <scope>NUCLEOTIDE SEQUENCE [LARGE SCALE GENOMIC DNA]</scope>
    <source>
        <strain evidence="2 3">ATCC 38327</strain>
    </source>
</reference>
<gene>
    <name evidence="2" type="ORF">AMAG_07404</name>
</gene>
<dbReference type="VEuPathDB" id="FungiDB:AMAG_07404"/>
<feature type="region of interest" description="Disordered" evidence="1">
    <location>
        <begin position="1"/>
        <end position="156"/>
    </location>
</feature>
<dbReference type="Proteomes" id="UP000054350">
    <property type="component" value="Unassembled WGS sequence"/>
</dbReference>